<dbReference type="PANTHER" id="PTHR46190:SF1">
    <property type="entry name" value="SI:CH211-201H21.5"/>
    <property type="match status" value="1"/>
</dbReference>
<feature type="domain" description="Inosine/uridine-preferring nucleoside hydrolase" evidence="2">
    <location>
        <begin position="9"/>
        <end position="308"/>
    </location>
</feature>
<gene>
    <name evidence="3" type="ORF">JTE90_024611</name>
</gene>
<dbReference type="AlphaFoldDB" id="A0AAV6UGI6"/>
<evidence type="ECO:0000259" key="2">
    <source>
        <dbReference type="Pfam" id="PF01156"/>
    </source>
</evidence>
<reference evidence="3 4" key="1">
    <citation type="journal article" date="2022" name="Nat. Ecol. Evol.">
        <title>A masculinizing supergene underlies an exaggerated male reproductive morph in a spider.</title>
        <authorList>
            <person name="Hendrickx F."/>
            <person name="De Corte Z."/>
            <person name="Sonet G."/>
            <person name="Van Belleghem S.M."/>
            <person name="Kostlbacher S."/>
            <person name="Vangestel C."/>
        </authorList>
    </citation>
    <scope>NUCLEOTIDE SEQUENCE [LARGE SCALE GENOMIC DNA]</scope>
    <source>
        <strain evidence="3">W744_W776</strain>
    </source>
</reference>
<evidence type="ECO:0000313" key="3">
    <source>
        <dbReference type="EMBL" id="KAG8182868.1"/>
    </source>
</evidence>
<organism evidence="3 4">
    <name type="scientific">Oedothorax gibbosus</name>
    <dbReference type="NCBI Taxonomy" id="931172"/>
    <lineage>
        <taxon>Eukaryota</taxon>
        <taxon>Metazoa</taxon>
        <taxon>Ecdysozoa</taxon>
        <taxon>Arthropoda</taxon>
        <taxon>Chelicerata</taxon>
        <taxon>Arachnida</taxon>
        <taxon>Araneae</taxon>
        <taxon>Araneomorphae</taxon>
        <taxon>Entelegynae</taxon>
        <taxon>Araneoidea</taxon>
        <taxon>Linyphiidae</taxon>
        <taxon>Erigoninae</taxon>
        <taxon>Oedothorax</taxon>
    </lineage>
</organism>
<dbReference type="EMBL" id="JAFNEN010000443">
    <property type="protein sequence ID" value="KAG8182868.1"/>
    <property type="molecule type" value="Genomic_DNA"/>
</dbReference>
<evidence type="ECO:0000256" key="1">
    <source>
        <dbReference type="ARBA" id="ARBA00009176"/>
    </source>
</evidence>
<dbReference type="Gene3D" id="3.90.245.10">
    <property type="entry name" value="Ribonucleoside hydrolase-like"/>
    <property type="match status" value="1"/>
</dbReference>
<sequence length="323" mass="34958">MSSSKLKLLVDTDCGVDDAMALLLALSSSRGHVVGVTCCAGNTTLDNVCDNVKRVLVVCKKTGIPIYRGSNGPLLTRKRRIVKVYHAEDGLGGAAHRFPTGELVEASAPAAMALVELTRSHPGELTLVALGPLTNVAMAHRIDPEFTRRLKAIVCMGGNYKGLGNTTEVSEFNFYFDPEAADMVLGEALCPITLVPWETCLNFGLKLSLYDKQIQAPTAKGRFYKKITSKMLERAKARGRDFTTDCDLLAVAAALYPEAITSTVESPLAVECGGTYSRGLTILLNEESLKEQDRQGCKVKIVTGLDIDVLDLLRYDMLNNGLL</sequence>
<keyword evidence="4" id="KW-1185">Reference proteome</keyword>
<protein>
    <recommendedName>
        <fullName evidence="2">Inosine/uridine-preferring nucleoside hydrolase domain-containing protein</fullName>
    </recommendedName>
</protein>
<dbReference type="InterPro" id="IPR052775">
    <property type="entry name" value="IUN_hydrolase"/>
</dbReference>
<dbReference type="Pfam" id="PF01156">
    <property type="entry name" value="IU_nuc_hydro"/>
    <property type="match status" value="1"/>
</dbReference>
<proteinExistence type="inferred from homology"/>
<dbReference type="SUPFAM" id="SSF53590">
    <property type="entry name" value="Nucleoside hydrolase"/>
    <property type="match status" value="1"/>
</dbReference>
<dbReference type="InterPro" id="IPR001910">
    <property type="entry name" value="Inosine/uridine_hydrolase_dom"/>
</dbReference>
<accession>A0AAV6UGI6</accession>
<dbReference type="GO" id="GO:0016799">
    <property type="term" value="F:hydrolase activity, hydrolyzing N-glycosyl compounds"/>
    <property type="evidence" value="ECO:0007669"/>
    <property type="project" value="InterPro"/>
</dbReference>
<dbReference type="PANTHER" id="PTHR46190">
    <property type="entry name" value="SI:CH211-201H21.5-RELATED"/>
    <property type="match status" value="1"/>
</dbReference>
<comment type="caution">
    <text evidence="3">The sequence shown here is derived from an EMBL/GenBank/DDBJ whole genome shotgun (WGS) entry which is preliminary data.</text>
</comment>
<dbReference type="InterPro" id="IPR036452">
    <property type="entry name" value="Ribo_hydro-like"/>
</dbReference>
<name>A0AAV6UGI6_9ARAC</name>
<comment type="similarity">
    <text evidence="1">Belongs to the IUNH family.</text>
</comment>
<evidence type="ECO:0000313" key="4">
    <source>
        <dbReference type="Proteomes" id="UP000827092"/>
    </source>
</evidence>
<dbReference type="Proteomes" id="UP000827092">
    <property type="component" value="Unassembled WGS sequence"/>
</dbReference>